<evidence type="ECO:0000313" key="3">
    <source>
        <dbReference type="Proteomes" id="UP000472267"/>
    </source>
</evidence>
<proteinExistence type="predicted"/>
<dbReference type="Ensembl" id="ENSSFAT00005011309.1">
    <property type="protein sequence ID" value="ENSSFAP00005010841.1"/>
    <property type="gene ID" value="ENSSFAG00005006084.1"/>
</dbReference>
<dbReference type="AlphaFoldDB" id="A0A672FVH9"/>
<evidence type="ECO:0000313" key="2">
    <source>
        <dbReference type="Ensembl" id="ENSSFAP00005010841.1"/>
    </source>
</evidence>
<organism evidence="2 3">
    <name type="scientific">Salarias fasciatus</name>
    <name type="common">Jewelled blenny</name>
    <name type="synonym">Blennius fasciatus</name>
    <dbReference type="NCBI Taxonomy" id="181472"/>
    <lineage>
        <taxon>Eukaryota</taxon>
        <taxon>Metazoa</taxon>
        <taxon>Chordata</taxon>
        <taxon>Craniata</taxon>
        <taxon>Vertebrata</taxon>
        <taxon>Euteleostomi</taxon>
        <taxon>Actinopterygii</taxon>
        <taxon>Neopterygii</taxon>
        <taxon>Teleostei</taxon>
        <taxon>Neoteleostei</taxon>
        <taxon>Acanthomorphata</taxon>
        <taxon>Ovalentaria</taxon>
        <taxon>Blenniimorphae</taxon>
        <taxon>Blenniiformes</taxon>
        <taxon>Blennioidei</taxon>
        <taxon>Blenniidae</taxon>
        <taxon>Salariinae</taxon>
        <taxon>Salarias</taxon>
    </lineage>
</organism>
<keyword evidence="3" id="KW-1185">Reference proteome</keyword>
<dbReference type="OMA" id="VVLCECR"/>
<feature type="domain" description="Paraneoplastic antigen Ma-like N-terminal" evidence="1">
    <location>
        <begin position="14"/>
        <end position="77"/>
    </location>
</feature>
<dbReference type="InParanoid" id="A0A672FVH9"/>
<reference evidence="2" key="2">
    <citation type="submission" date="2025-08" db="UniProtKB">
        <authorList>
            <consortium name="Ensembl"/>
        </authorList>
    </citation>
    <scope>IDENTIFICATION</scope>
</reference>
<name>A0A672FVH9_SALFA</name>
<reference evidence="2" key="1">
    <citation type="submission" date="2019-06" db="EMBL/GenBank/DDBJ databases">
        <authorList>
            <consortium name="Wellcome Sanger Institute Data Sharing"/>
        </authorList>
    </citation>
    <scope>NUCLEOTIDE SEQUENCE [LARGE SCALE GENOMIC DNA]</scope>
</reference>
<evidence type="ECO:0000259" key="1">
    <source>
        <dbReference type="Pfam" id="PF20846"/>
    </source>
</evidence>
<accession>A0A672FVH9</accession>
<dbReference type="Pfam" id="PF20846">
    <property type="entry name" value="PNMA_N"/>
    <property type="match status" value="1"/>
</dbReference>
<reference evidence="2" key="3">
    <citation type="submission" date="2025-09" db="UniProtKB">
        <authorList>
            <consortium name="Ensembl"/>
        </authorList>
    </citation>
    <scope>IDENTIFICATION</scope>
</reference>
<dbReference type="InterPro" id="IPR048271">
    <property type="entry name" value="PNMA_N"/>
</dbReference>
<protein>
    <recommendedName>
        <fullName evidence="1">Paraneoplastic antigen Ma-like N-terminal domain-containing protein</fullName>
    </recommendedName>
</protein>
<sequence length="84" mass="9396">PIFSCNMASSLVDKLKKWCRGEAIDESHALLTVVPENTEIAVVEETLQTIKCLGRVRVRGRILGDTEKDMLVLCESRESGDDLY</sequence>
<dbReference type="Proteomes" id="UP000472267">
    <property type="component" value="Chromosome 2"/>
</dbReference>